<dbReference type="AlphaFoldDB" id="A0A4Z1R5V5"/>
<proteinExistence type="predicted"/>
<sequence length="168" mass="18755">MTMPYGRVQRAYVCDEALDLDVYLTEISRLVSIVRRYGETLALLSFALMAFRSQSKRFSFAELLESATAISSACRSELSELKELVTTKHIRGHVSNIARPLAEARARFHRLDASAEKEILALLERAASELRLSSLLLQRPTFDTSACCAPAFFSSKEPPRGRILDLGT</sequence>
<reference evidence="1" key="1">
    <citation type="submission" date="2022-10" db="EMBL/GenBank/DDBJ databases">
        <title>Complete genome sequence of Agrobacterium salinitolerans CFBP5507.</title>
        <authorList>
            <person name="Tchabashvili S."/>
            <person name="Yen H.-C."/>
            <person name="Haryono M."/>
            <person name="Lin Y.-C."/>
            <person name="Lai E.-M."/>
            <person name="Kuo C.-H."/>
        </authorList>
    </citation>
    <scope>NUCLEOTIDE SEQUENCE</scope>
    <source>
        <strain evidence="1">CFBP5507</strain>
        <plasmid evidence="1">pAtCFBP5507a</plasmid>
    </source>
</reference>
<evidence type="ECO:0000313" key="2">
    <source>
        <dbReference type="Proteomes" id="UP000298735"/>
    </source>
</evidence>
<dbReference type="Proteomes" id="UP000298735">
    <property type="component" value="Plasmid pAtCFBP5507a"/>
</dbReference>
<dbReference type="KEGG" id="asal:CFBP5507_25110"/>
<accession>A0A4Z1R5V5</accession>
<gene>
    <name evidence="1" type="ORF">CFBP5507_25110</name>
</gene>
<dbReference type="RefSeq" id="WP_137409328.1">
    <property type="nucleotide sequence ID" value="NZ_CP109970.1"/>
</dbReference>
<dbReference type="EMBL" id="CP109970">
    <property type="protein sequence ID" value="UYZ11104.1"/>
    <property type="molecule type" value="Genomic_DNA"/>
</dbReference>
<geneLocation type="plasmid" evidence="1 2">
    <name>pAtCFBP5507a</name>
</geneLocation>
<evidence type="ECO:0000313" key="1">
    <source>
        <dbReference type="EMBL" id="UYZ11104.1"/>
    </source>
</evidence>
<keyword evidence="1" id="KW-0614">Plasmid</keyword>
<protein>
    <submittedName>
        <fullName evidence="1">Uncharacterized protein</fullName>
    </submittedName>
</protein>
<organism evidence="1 2">
    <name type="scientific">Agrobacterium salinitolerans</name>
    <dbReference type="NCBI Taxonomy" id="1183413"/>
    <lineage>
        <taxon>Bacteria</taxon>
        <taxon>Pseudomonadati</taxon>
        <taxon>Pseudomonadota</taxon>
        <taxon>Alphaproteobacteria</taxon>
        <taxon>Hyphomicrobiales</taxon>
        <taxon>Rhizobiaceae</taxon>
        <taxon>Rhizobium/Agrobacterium group</taxon>
        <taxon>Agrobacterium</taxon>
    </lineage>
</organism>
<name>A0A4Z1R5V5_9HYPH</name>